<comment type="caution">
    <text evidence="2">The sequence shown here is derived from an EMBL/GenBank/DDBJ whole genome shotgun (WGS) entry which is preliminary data.</text>
</comment>
<evidence type="ECO:0000313" key="3">
    <source>
        <dbReference type="Proteomes" id="UP000593563"/>
    </source>
</evidence>
<accession>A0A6L5B9M1</accession>
<feature type="non-terminal residue" evidence="2">
    <location>
        <position position="1"/>
    </location>
</feature>
<organism evidence="2 3">
    <name type="scientific">Apium graveolens</name>
    <name type="common">Celery</name>
    <dbReference type="NCBI Taxonomy" id="4045"/>
    <lineage>
        <taxon>Eukaryota</taxon>
        <taxon>Viridiplantae</taxon>
        <taxon>Streptophyta</taxon>
        <taxon>Embryophyta</taxon>
        <taxon>Tracheophyta</taxon>
        <taxon>Spermatophyta</taxon>
        <taxon>Magnoliopsida</taxon>
        <taxon>eudicotyledons</taxon>
        <taxon>Gunneridae</taxon>
        <taxon>Pentapetalae</taxon>
        <taxon>asterids</taxon>
        <taxon>campanulids</taxon>
        <taxon>Apiales</taxon>
        <taxon>Apiaceae</taxon>
        <taxon>Apioideae</taxon>
        <taxon>apioid superclade</taxon>
        <taxon>Apieae</taxon>
        <taxon>Apium</taxon>
    </lineage>
</organism>
<keyword evidence="1" id="KW-0732">Signal</keyword>
<keyword evidence="3" id="KW-1185">Reference proteome</keyword>
<sequence length="297" mass="31147">NLKIAADAILLFHIFCGLSRPSDFAGNLKVHKEHEGQERVAELVKAQLPRVKTLKENILEFNCLCLPLEVSFKASAHVDKLKDHMVGRQLSRMEHRWWLVKKTDGFAGVFPEQMVLQVFFQISRVSSMMANGIVRGLEESRCVEGFQVRGLEDSGCLEGLQESGCAEGLQVQGLEESGCVVGFQEYSLLQLLVSPGQLSGASVGAGSEIAAPLALSECSTVPEASPSSILVLLSGHVGEESLLPVSPGQLSGAGAGAGSGACGGACGAGAGTLLLLRIGSCFLESSACLGPSPVGRI</sequence>
<name>A0A6L5B9M1_APIGR</name>
<dbReference type="EMBL" id="WRXP01001595">
    <property type="protein sequence ID" value="KAF1002188.1"/>
    <property type="molecule type" value="Genomic_DNA"/>
</dbReference>
<dbReference type="Proteomes" id="UP000593563">
    <property type="component" value="Unassembled WGS sequence"/>
</dbReference>
<evidence type="ECO:0000313" key="2">
    <source>
        <dbReference type="EMBL" id="KAF1002188.1"/>
    </source>
</evidence>
<evidence type="ECO:0008006" key="4">
    <source>
        <dbReference type="Google" id="ProtNLM"/>
    </source>
</evidence>
<evidence type="ECO:0000256" key="1">
    <source>
        <dbReference type="SAM" id="SignalP"/>
    </source>
</evidence>
<feature type="signal peptide" evidence="1">
    <location>
        <begin position="1"/>
        <end position="21"/>
    </location>
</feature>
<dbReference type="AlphaFoldDB" id="A0A6L5B9M1"/>
<protein>
    <recommendedName>
        <fullName evidence="4">SH3 domain-containing protein</fullName>
    </recommendedName>
</protein>
<feature type="chain" id="PRO_5026825461" description="SH3 domain-containing protein" evidence="1">
    <location>
        <begin position="22"/>
        <end position="297"/>
    </location>
</feature>
<gene>
    <name evidence="2" type="ORF">AG4045_023444</name>
</gene>
<reference evidence="2" key="1">
    <citation type="submission" date="2020-01" db="EMBL/GenBank/DDBJ databases">
        <title>The Celery Genome Sequence Reveals Sequential Paleo-tetraploidization, Resistance Gene Elimination, Karyotype Evolution, and Functional Innovation in Apiales.</title>
        <authorList>
            <person name="Song X."/>
        </authorList>
    </citation>
    <scope>NUCLEOTIDE SEQUENCE</scope>
    <source>
        <tissue evidence="2">Leaf</tissue>
    </source>
</reference>
<proteinExistence type="predicted"/>